<reference evidence="14" key="1">
    <citation type="submission" date="2014-11" db="EMBL/GenBank/DDBJ databases">
        <authorList>
            <person name="Wibberg D."/>
        </authorList>
    </citation>
    <scope>NUCLEOTIDE SEQUENCE [LARGE SCALE GENOMIC DNA]</scope>
    <source>
        <strain evidence="14">L3</strain>
    </source>
</reference>
<dbReference type="Proteomes" id="UP000032809">
    <property type="component" value="Chromosome I"/>
</dbReference>
<dbReference type="InterPro" id="IPR028612">
    <property type="entry name" value="Topoisom_1_IA"/>
</dbReference>
<dbReference type="PRINTS" id="PR00417">
    <property type="entry name" value="PRTPISMRASEI"/>
</dbReference>
<dbReference type="Gene3D" id="1.10.460.10">
    <property type="entry name" value="Topoisomerase I, domain 2"/>
    <property type="match status" value="1"/>
</dbReference>
<dbReference type="AlphaFoldDB" id="A0A0C7NVR5"/>
<dbReference type="GO" id="GO:0003677">
    <property type="term" value="F:DNA binding"/>
    <property type="evidence" value="ECO:0007669"/>
    <property type="project" value="UniProtKB-KW"/>
</dbReference>
<dbReference type="Pfam" id="PF01396">
    <property type="entry name" value="Zn_ribbon_Top1"/>
    <property type="match status" value="4"/>
</dbReference>
<dbReference type="InterPro" id="IPR013498">
    <property type="entry name" value="Topo_IA_Znf"/>
</dbReference>
<dbReference type="EC" id="5.6.2.1" evidence="10"/>
<accession>A0A0C7NVR5</accession>
<dbReference type="PANTHER" id="PTHR42785:SF1">
    <property type="entry name" value="DNA TOPOISOMERASE"/>
    <property type="match status" value="1"/>
</dbReference>
<keyword evidence="6" id="KW-0460">Magnesium</keyword>
<dbReference type="PROSITE" id="PS50880">
    <property type="entry name" value="TOPRIM"/>
    <property type="match status" value="1"/>
</dbReference>
<feature type="domain" description="Topo IA-type catalytic" evidence="12">
    <location>
        <begin position="165"/>
        <end position="587"/>
    </location>
</feature>
<dbReference type="InterPro" id="IPR003601">
    <property type="entry name" value="Topo_IA_2"/>
</dbReference>
<evidence type="ECO:0000256" key="3">
    <source>
        <dbReference type="ARBA" id="ARBA00022723"/>
    </source>
</evidence>
<proteinExistence type="inferred from homology"/>
<dbReference type="HOGENOM" id="CLU_002929_4_3_0"/>
<keyword evidence="7 10" id="KW-0799">Topoisomerase</keyword>
<dbReference type="Pfam" id="PF01751">
    <property type="entry name" value="Toprim"/>
    <property type="match status" value="1"/>
</dbReference>
<protein>
    <recommendedName>
        <fullName evidence="10">DNA topoisomerase 1</fullName>
        <ecNumber evidence="10">5.6.2.1</ecNumber>
    </recommendedName>
    <alternativeName>
        <fullName evidence="10">DNA topoisomerase I</fullName>
    </alternativeName>
</protein>
<dbReference type="STRING" id="1006576.DTL3_0247"/>
<feature type="site" description="Interaction with DNA" evidence="10">
    <location>
        <position position="70"/>
    </location>
</feature>
<keyword evidence="9 10" id="KW-0413">Isomerase</keyword>
<dbReference type="GO" id="GO:0005694">
    <property type="term" value="C:chromosome"/>
    <property type="evidence" value="ECO:0007669"/>
    <property type="project" value="InterPro"/>
</dbReference>
<dbReference type="GO" id="GO:0006265">
    <property type="term" value="P:DNA topological change"/>
    <property type="evidence" value="ECO:0007669"/>
    <property type="project" value="UniProtKB-UniRule"/>
</dbReference>
<dbReference type="InterPro" id="IPR013826">
    <property type="entry name" value="Topo_IA_cen_sub3"/>
</dbReference>
<keyword evidence="4" id="KW-0863">Zinc-finger</keyword>
<feature type="site" description="Interaction with DNA" evidence="10">
    <location>
        <position position="176"/>
    </location>
</feature>
<comment type="function">
    <text evidence="10">Releases the supercoiling and torsional tension of DNA, which is introduced during the DNA replication and transcription, by transiently cleaving and rejoining one strand of the DNA duplex. Introduces a single-strand break via transesterification at a target site in duplex DNA. The scissile phosphodiester is attacked by the catalytic tyrosine of the enzyme, resulting in the formation of a DNA-(5'-phosphotyrosyl)-enzyme intermediate and the expulsion of a 3'-OH DNA strand. The free DNA strand then undergoes passage around the unbroken strand, thus removing DNA supercoils. Finally, in the religation step, the DNA 3'-OH attacks the covalent intermediate to expel the active-site tyrosine and restore the DNA phosphodiester backbone.</text>
</comment>
<dbReference type="SMART" id="SM00493">
    <property type="entry name" value="TOPRIM"/>
    <property type="match status" value="1"/>
</dbReference>
<dbReference type="InterPro" id="IPR000380">
    <property type="entry name" value="Topo_IA"/>
</dbReference>
<feature type="site" description="Interaction with DNA" evidence="10">
    <location>
        <position position="175"/>
    </location>
</feature>
<dbReference type="KEGG" id="dtn:DTL3_0247"/>
<dbReference type="InterPro" id="IPR013825">
    <property type="entry name" value="Topo_IA_cen_sub2"/>
</dbReference>
<evidence type="ECO:0000256" key="7">
    <source>
        <dbReference type="ARBA" id="ARBA00023029"/>
    </source>
</evidence>
<dbReference type="InterPro" id="IPR013497">
    <property type="entry name" value="Topo_IA_cen"/>
</dbReference>
<dbReference type="CDD" id="cd00186">
    <property type="entry name" value="TOP1Ac"/>
    <property type="match status" value="1"/>
</dbReference>
<dbReference type="GO" id="GO:0008270">
    <property type="term" value="F:zinc ion binding"/>
    <property type="evidence" value="ECO:0007669"/>
    <property type="project" value="UniProtKB-KW"/>
</dbReference>
<evidence type="ECO:0000259" key="11">
    <source>
        <dbReference type="PROSITE" id="PS50880"/>
    </source>
</evidence>
<evidence type="ECO:0000256" key="9">
    <source>
        <dbReference type="ARBA" id="ARBA00023235"/>
    </source>
</evidence>
<evidence type="ECO:0000313" key="13">
    <source>
        <dbReference type="EMBL" id="CEP77578.1"/>
    </source>
</evidence>
<feature type="site" description="Interaction with DNA" evidence="10">
    <location>
        <position position="184"/>
    </location>
</feature>
<name>A0A0C7NVR5_DEFTU</name>
<feature type="site" description="Interaction with DNA" evidence="10">
    <location>
        <position position="334"/>
    </location>
</feature>
<dbReference type="PROSITE" id="PS52039">
    <property type="entry name" value="TOPO_IA_2"/>
    <property type="match status" value="1"/>
</dbReference>
<keyword evidence="8 10" id="KW-0238">DNA-binding</keyword>
<dbReference type="PANTHER" id="PTHR42785">
    <property type="entry name" value="DNA TOPOISOMERASE, TYPE IA, CORE"/>
    <property type="match status" value="1"/>
</dbReference>
<dbReference type="SMART" id="SM00436">
    <property type="entry name" value="TOP1Bc"/>
    <property type="match status" value="1"/>
</dbReference>
<dbReference type="SUPFAM" id="SSF57783">
    <property type="entry name" value="Zinc beta-ribbon"/>
    <property type="match status" value="2"/>
</dbReference>
<evidence type="ECO:0000313" key="14">
    <source>
        <dbReference type="Proteomes" id="UP000032809"/>
    </source>
</evidence>
<keyword evidence="5" id="KW-0862">Zinc</keyword>
<keyword evidence="3" id="KW-0479">Metal-binding</keyword>
<evidence type="ECO:0000256" key="5">
    <source>
        <dbReference type="ARBA" id="ARBA00022833"/>
    </source>
</evidence>
<dbReference type="InterPro" id="IPR023406">
    <property type="entry name" value="Topo_IA_AS"/>
</dbReference>
<dbReference type="InterPro" id="IPR006171">
    <property type="entry name" value="TOPRIM_dom"/>
</dbReference>
<dbReference type="PROSITE" id="PS00396">
    <property type="entry name" value="TOPO_IA_1"/>
    <property type="match status" value="1"/>
</dbReference>
<evidence type="ECO:0000256" key="1">
    <source>
        <dbReference type="ARBA" id="ARBA00000213"/>
    </source>
</evidence>
<comment type="similarity">
    <text evidence="2 10">Belongs to the type IA topoisomerase family.</text>
</comment>
<dbReference type="Gene3D" id="3.40.50.140">
    <property type="match status" value="1"/>
</dbReference>
<dbReference type="InterPro" id="IPR005733">
    <property type="entry name" value="TopoI_bac-type"/>
</dbReference>
<dbReference type="InterPro" id="IPR013824">
    <property type="entry name" value="Topo_IA_cen_sub1"/>
</dbReference>
<feature type="site" description="Interaction with DNA" evidence="10">
    <location>
        <position position="518"/>
    </location>
</feature>
<dbReference type="SUPFAM" id="SSF56712">
    <property type="entry name" value="Prokaryotic type I DNA topoisomerase"/>
    <property type="match status" value="1"/>
</dbReference>
<dbReference type="Gene3D" id="3.30.65.10">
    <property type="entry name" value="Bacterial Topoisomerase I, domain 1"/>
    <property type="match status" value="2"/>
</dbReference>
<evidence type="ECO:0000256" key="4">
    <source>
        <dbReference type="ARBA" id="ARBA00022771"/>
    </source>
</evidence>
<dbReference type="InterPro" id="IPR034149">
    <property type="entry name" value="TOPRIM_TopoI"/>
</dbReference>
<dbReference type="InterPro" id="IPR023405">
    <property type="entry name" value="Topo_IA_core_domain"/>
</dbReference>
<evidence type="ECO:0000256" key="10">
    <source>
        <dbReference type="HAMAP-Rule" id="MF_00952"/>
    </source>
</evidence>
<dbReference type="HAMAP" id="MF_00952">
    <property type="entry name" value="Topoisom_1_prok"/>
    <property type="match status" value="1"/>
</dbReference>
<dbReference type="InterPro" id="IPR003602">
    <property type="entry name" value="Topo_IA_DNA-bd_dom"/>
</dbReference>
<dbReference type="Gene3D" id="2.70.20.10">
    <property type="entry name" value="Topoisomerase I, domain 3"/>
    <property type="match status" value="1"/>
</dbReference>
<dbReference type="NCBIfam" id="TIGR01051">
    <property type="entry name" value="topA_bact"/>
    <property type="match status" value="1"/>
</dbReference>
<dbReference type="Gene3D" id="1.10.290.10">
    <property type="entry name" value="Topoisomerase I, domain 4"/>
    <property type="match status" value="1"/>
</dbReference>
<dbReference type="PATRIC" id="fig|1006576.9.peg.243"/>
<feature type="site" description="Interaction with DNA" evidence="10">
    <location>
        <position position="191"/>
    </location>
</feature>
<dbReference type="GO" id="GO:0003917">
    <property type="term" value="F:DNA topoisomerase type I (single strand cut, ATP-independent) activity"/>
    <property type="evidence" value="ECO:0007669"/>
    <property type="project" value="UniProtKB-UniRule"/>
</dbReference>
<comment type="catalytic activity">
    <reaction evidence="1 10">
        <text>ATP-independent breakage of single-stranded DNA, followed by passage and rejoining.</text>
        <dbReference type="EC" id="5.6.2.1"/>
    </reaction>
</comment>
<dbReference type="EMBL" id="LN824141">
    <property type="protein sequence ID" value="CEP77578.1"/>
    <property type="molecule type" value="Genomic_DNA"/>
</dbReference>
<evidence type="ECO:0000256" key="2">
    <source>
        <dbReference type="ARBA" id="ARBA00009446"/>
    </source>
</evidence>
<evidence type="ECO:0000259" key="12">
    <source>
        <dbReference type="PROSITE" id="PS52039"/>
    </source>
</evidence>
<feature type="domain" description="Toprim" evidence="11">
    <location>
        <begin position="40"/>
        <end position="149"/>
    </location>
</feature>
<evidence type="ECO:0000256" key="8">
    <source>
        <dbReference type="ARBA" id="ARBA00023125"/>
    </source>
</evidence>
<keyword evidence="14" id="KW-1185">Reference proteome</keyword>
<dbReference type="SMART" id="SM00437">
    <property type="entry name" value="TOP1Ac"/>
    <property type="match status" value="1"/>
</dbReference>
<feature type="active site" description="O-(5'-phospho-DNA)-tyrosine intermediate" evidence="10">
    <location>
        <position position="332"/>
    </location>
</feature>
<dbReference type="CDD" id="cd03363">
    <property type="entry name" value="TOPRIM_TopoIA_TopoI"/>
    <property type="match status" value="1"/>
</dbReference>
<sequence>MSIVVVQGGKWMARKSNEETKSNKKKSKNMKNDVKNENIKYVVIVESPSKAKTIERYLGKDYKVIASKGHIRDLPQKEFGVKIENNFEPEFQIIPNKEKVIKEIQKETKNKKVLLASDMDREGEAIAWHLSQLLDLDPQEKNRIIFSEITKNAILNSVNNPRSLDLNKVDAQIARRILDRIVGYKISPLVWRVLKNYNTSAGRVQSAALKLIIDRERKIFTFKPKKYFKIFLDHNGLIIPLTKENGKTLKPETINAKKKNEIFDYLKDKEMKVTSIEEKETFKNPPSPFITSTMQQSAVSIFNWSSSKVMKIAQDLYEGIETPEGSTAFITYMRTDSTRISEEAKKAALEYLEKNYGKQYVGNYINKGKKSNVQDAHEAIRPTDVNIDPEKAKKLISGDHLKLYTLIWNRFMASQAAPAKYQERKYIIEDENLKYSFEITSKKCLFEGFEKFWKSSNGENYFELDKNEKITYEELKFEEKETNPPNRYTEATLIKELEAKEIGRPSTYATIILTLLERKYVVKIDKSTLRPTTTGFVVNDFLEKFFPDIVDVKFTARMEKDLDQIEEGKNKGKKVLEDFYVEFEKFLERASKEIKNGELELNYESDVPCKKCGKMMVLNFGRYGLYLSCDECKETLKIPLESFGVTIKNKLYIKDFLETNLKINEENNKTGEKCPVCGGDLILKIGKYGEFIACSNYPKCTFTKNVNARGSCPNCGGEVEKLRSKKGKIYYKCTSCGEMFWNEPSEYKCPSCGETLFYRTSRGKEKLYCEKDKKYYELEKIKK</sequence>
<organism evidence="13 14">
    <name type="scientific">Defluviitoga tunisiensis</name>
    <dbReference type="NCBI Taxonomy" id="1006576"/>
    <lineage>
        <taxon>Bacteria</taxon>
        <taxon>Thermotogati</taxon>
        <taxon>Thermotogota</taxon>
        <taxon>Thermotogae</taxon>
        <taxon>Petrotogales</taxon>
        <taxon>Petrotogaceae</taxon>
        <taxon>Defluviitoga</taxon>
    </lineage>
</organism>
<comment type="subunit">
    <text evidence="10">Monomer.</text>
</comment>
<gene>
    <name evidence="10 13" type="primary">topA</name>
    <name evidence="13" type="ORF">DTL3_0247</name>
</gene>
<dbReference type="Pfam" id="PF01131">
    <property type="entry name" value="Topoisom_bac"/>
    <property type="match status" value="1"/>
</dbReference>
<evidence type="ECO:0000256" key="6">
    <source>
        <dbReference type="ARBA" id="ARBA00022842"/>
    </source>
</evidence>
<feature type="region of interest" description="Interaction with DNA" evidence="10">
    <location>
        <begin position="200"/>
        <end position="205"/>
    </location>
</feature>
<feature type="site" description="Interaction with DNA" evidence="10">
    <location>
        <position position="179"/>
    </location>
</feature>